<dbReference type="PANTHER" id="PTHR35093:SF8">
    <property type="entry name" value="OUTER MEMBRANE PROTEIN NMB0088-RELATED"/>
    <property type="match status" value="1"/>
</dbReference>
<evidence type="ECO:0000256" key="5">
    <source>
        <dbReference type="ARBA" id="ARBA00022729"/>
    </source>
</evidence>
<keyword evidence="4" id="KW-0812">Transmembrane</keyword>
<reference evidence="9" key="1">
    <citation type="journal article" date="2022" name="Arch. Microbiol.">
        <title>Thiomicrorhabdus immobilis sp. nov., a mesophilic sulfur-oxidizing bacterium isolated from sediment of a brackish lake in northern Japan.</title>
        <authorList>
            <person name="Kojima H."/>
            <person name="Mochizuki J."/>
            <person name="Kanda M."/>
            <person name="Watanabe T."/>
            <person name="Fukui M."/>
        </authorList>
    </citation>
    <scope>NUCLEOTIDE SEQUENCE</scope>
    <source>
        <strain evidence="9">Am19</strain>
    </source>
</reference>
<name>A0ABN6CXY1_9GAMM</name>
<dbReference type="EMBL" id="AP024202">
    <property type="protein sequence ID" value="BCN93985.1"/>
    <property type="molecule type" value="Genomic_DNA"/>
</dbReference>
<comment type="similarity">
    <text evidence="2">Belongs to the OmpP1/FadL family.</text>
</comment>
<proteinExistence type="inferred from homology"/>
<dbReference type="Proteomes" id="UP001054820">
    <property type="component" value="Chromosome"/>
</dbReference>
<keyword evidence="3" id="KW-1134">Transmembrane beta strand</keyword>
<gene>
    <name evidence="9" type="ORF">THMIRHAM_17700</name>
</gene>
<dbReference type="RefSeq" id="WP_237261468.1">
    <property type="nucleotide sequence ID" value="NZ_AP024202.1"/>
</dbReference>
<comment type="subcellular location">
    <subcellularLocation>
        <location evidence="1">Cell outer membrane</location>
        <topology evidence="1">Multi-pass membrane protein</topology>
    </subcellularLocation>
</comment>
<dbReference type="PANTHER" id="PTHR35093">
    <property type="entry name" value="OUTER MEMBRANE PROTEIN NMB0088-RELATED"/>
    <property type="match status" value="1"/>
</dbReference>
<dbReference type="Pfam" id="PF03349">
    <property type="entry name" value="Toluene_X"/>
    <property type="match status" value="1"/>
</dbReference>
<evidence type="ECO:0000256" key="4">
    <source>
        <dbReference type="ARBA" id="ARBA00022692"/>
    </source>
</evidence>
<protein>
    <submittedName>
        <fullName evidence="9">Aromatic hydrocarbon degradation protein</fullName>
    </submittedName>
</protein>
<keyword evidence="10" id="KW-1185">Reference proteome</keyword>
<feature type="signal peptide" evidence="8">
    <location>
        <begin position="1"/>
        <end position="21"/>
    </location>
</feature>
<accession>A0ABN6CXY1</accession>
<keyword evidence="7" id="KW-0998">Cell outer membrane</keyword>
<evidence type="ECO:0000256" key="3">
    <source>
        <dbReference type="ARBA" id="ARBA00022452"/>
    </source>
</evidence>
<evidence type="ECO:0000313" key="10">
    <source>
        <dbReference type="Proteomes" id="UP001054820"/>
    </source>
</evidence>
<sequence>MKKTKLALAIATAAFASSAMATNGTNMTGVGAQSSAMGGTGVAAYYGAENVIVNPAMIGKSTGTEFSFGGTLFKPSVSNDGISDAAQEMQDSAADTFVIPSVSLTSRISDTLTFGIGMYGTSGMGVDYSAYEFNGGAGVYDQFEAQSNLQIMRFVPTLAYNEANFGIGFSPIIQYGALDIHYNGAALAAGKVGSGMSSDLGFGYSIGGYFDATEDLTVAASYTSAISMKYDNQLSVASTPFAGFLGAAFEDDLEQPAELKAGIAYKMGNITLTGDYKQIKWSETKGYGDFGWEDQNVIAIGAKYQGNGYWLGAGFNKADNPIKKQDGATPDGAVINMFNNIFFPATTEQHISIGGGYNLTKNVAIDAAIVIAPEVKTTVDTSFITNALGGAPTSTNTTKHSQNAYTVSVRYNF</sequence>
<keyword evidence="5 8" id="KW-0732">Signal</keyword>
<keyword evidence="6" id="KW-0472">Membrane</keyword>
<evidence type="ECO:0000256" key="8">
    <source>
        <dbReference type="SAM" id="SignalP"/>
    </source>
</evidence>
<evidence type="ECO:0000313" key="9">
    <source>
        <dbReference type="EMBL" id="BCN93985.1"/>
    </source>
</evidence>
<dbReference type="SUPFAM" id="SSF56935">
    <property type="entry name" value="Porins"/>
    <property type="match status" value="1"/>
</dbReference>
<evidence type="ECO:0000256" key="6">
    <source>
        <dbReference type="ARBA" id="ARBA00023136"/>
    </source>
</evidence>
<evidence type="ECO:0000256" key="1">
    <source>
        <dbReference type="ARBA" id="ARBA00004571"/>
    </source>
</evidence>
<organism evidence="9 10">
    <name type="scientific">Thiomicrorhabdus immobilis</name>
    <dbReference type="NCBI Taxonomy" id="2791037"/>
    <lineage>
        <taxon>Bacteria</taxon>
        <taxon>Pseudomonadati</taxon>
        <taxon>Pseudomonadota</taxon>
        <taxon>Gammaproteobacteria</taxon>
        <taxon>Thiotrichales</taxon>
        <taxon>Piscirickettsiaceae</taxon>
        <taxon>Thiomicrorhabdus</taxon>
    </lineage>
</organism>
<evidence type="ECO:0000256" key="7">
    <source>
        <dbReference type="ARBA" id="ARBA00023237"/>
    </source>
</evidence>
<evidence type="ECO:0000256" key="2">
    <source>
        <dbReference type="ARBA" id="ARBA00008163"/>
    </source>
</evidence>
<dbReference type="Gene3D" id="2.40.160.60">
    <property type="entry name" value="Outer membrane protein transport protein (OMPP1/FadL/TodX)"/>
    <property type="match status" value="1"/>
</dbReference>
<dbReference type="InterPro" id="IPR005017">
    <property type="entry name" value="OMPP1/FadL/TodX"/>
</dbReference>
<feature type="chain" id="PRO_5046727348" evidence="8">
    <location>
        <begin position="22"/>
        <end position="413"/>
    </location>
</feature>